<dbReference type="AlphaFoldDB" id="A0A7U2MT18"/>
<dbReference type="Proteomes" id="UP000596276">
    <property type="component" value="Chromosome 4"/>
</dbReference>
<keyword evidence="3" id="KW-1185">Reference proteome</keyword>
<evidence type="ECO:0000256" key="1">
    <source>
        <dbReference type="SAM" id="MobiDB-lite"/>
    </source>
</evidence>
<dbReference type="VEuPathDB" id="FungiDB:AFLA_001705"/>
<evidence type="ECO:0000313" key="3">
    <source>
        <dbReference type="Proteomes" id="UP000596276"/>
    </source>
</evidence>
<feature type="region of interest" description="Disordered" evidence="1">
    <location>
        <begin position="254"/>
        <end position="274"/>
    </location>
</feature>
<dbReference type="OMA" id="MANCFFI"/>
<proteinExistence type="predicted"/>
<protein>
    <submittedName>
        <fullName evidence="2">Uncharacterized protein</fullName>
    </submittedName>
</protein>
<evidence type="ECO:0000313" key="2">
    <source>
        <dbReference type="EMBL" id="QRD89364.1"/>
    </source>
</evidence>
<dbReference type="VEuPathDB" id="FungiDB:F9C07_3175"/>
<dbReference type="EMBL" id="CP044618">
    <property type="protein sequence ID" value="QRD89364.1"/>
    <property type="molecule type" value="Genomic_DNA"/>
</dbReference>
<gene>
    <name evidence="2" type="ORF">F9C07_3175</name>
</gene>
<organism evidence="2 3">
    <name type="scientific">Aspergillus flavus (strain ATCC 200026 / FGSC A1120 / IAM 13836 / NRRL 3357 / JCM 12722 / SRRC 167)</name>
    <dbReference type="NCBI Taxonomy" id="332952"/>
    <lineage>
        <taxon>Eukaryota</taxon>
        <taxon>Fungi</taxon>
        <taxon>Dikarya</taxon>
        <taxon>Ascomycota</taxon>
        <taxon>Pezizomycotina</taxon>
        <taxon>Eurotiomycetes</taxon>
        <taxon>Eurotiomycetidae</taxon>
        <taxon>Eurotiales</taxon>
        <taxon>Aspergillaceae</taxon>
        <taxon>Aspergillus</taxon>
        <taxon>Aspergillus subgen. Circumdati</taxon>
    </lineage>
</organism>
<accession>A0A7U2MT18</accession>
<sequence length="529" mass="58411">MERLPLTDLVNHMKGHQTTNRWDVVVSYDEDKINELLQADSTKLEEILQIEPFTKEVDFWIIVAEGTFDLQLKNPRLQFLAGTTQVALVSELTGTYEFPTTGKGKEMIAAGTQLRLIVSLFNCAGQRIESNGGTTFVPDSKNGIVEGATKDYTIQLDPGNGRGNGLCLVFRNMEAKVISTDTTMKNLAAPIETGITEHFADAKEIYYYLRGLSKYTPSYVNKLLEPVAFNFSITPPDNDRRIPGVLTTWISVKGGERGGQQPSGQNPLNFRPDGQTRCPIPKASSASVIISSHTMANCFFIPSLLRNFKNVKQKDNTGELAFEGDMQAENIYVEALDTKEKYFFWQWEYSKGEGVDLPVDTPPTEITVSQDVVTASSKPVTVSLTSDSKTSKWSYYRDPGVAGGKPILSGGNVTLNFAWNAVGTAHPNLLQLDFKGDDEYKTIQTAAEPTFWLNWAGASTGYSYFYKDIHSPKPNIDLSMDALDYVLTTNVFFPGKEIFKAHSPVANADKSTGLAVPRDLILIGDVAIE</sequence>
<reference evidence="3" key="1">
    <citation type="journal article" date="2021" name="G3 (Bethesda)">
        <title>Chromosome assembled and annotated genome sequence of Aspergillus flavus NRRL 3357.</title>
        <authorList>
            <person name="Skerker J.M."/>
            <person name="Pianalto K.M."/>
            <person name="Mondo S.J."/>
            <person name="Yang K."/>
            <person name="Arkin A.P."/>
            <person name="Keller N.P."/>
            <person name="Grigoriev I.V."/>
            <person name="Louise Glass N.L."/>
        </authorList>
    </citation>
    <scope>NUCLEOTIDE SEQUENCE [LARGE SCALE GENOMIC DNA]</scope>
    <source>
        <strain evidence="3">ATCC 200026 / FGSC A1120 / IAM 13836 / NRRL 3357 / JCM 12722 / SRRC 167</strain>
    </source>
</reference>
<name>A0A7U2MT18_ASPFN</name>